<evidence type="ECO:0000256" key="5">
    <source>
        <dbReference type="ARBA" id="ARBA00023136"/>
    </source>
</evidence>
<evidence type="ECO:0000256" key="6">
    <source>
        <dbReference type="SAM" id="Phobius"/>
    </source>
</evidence>
<dbReference type="PANTHER" id="PTHR40064:SF1">
    <property type="entry name" value="MEMBRANE PROTEIN"/>
    <property type="match status" value="1"/>
</dbReference>
<dbReference type="InterPro" id="IPR038323">
    <property type="entry name" value="ArAE_1_C_sf"/>
</dbReference>
<evidence type="ECO:0000256" key="3">
    <source>
        <dbReference type="ARBA" id="ARBA00022692"/>
    </source>
</evidence>
<dbReference type="Gene3D" id="1.20.120.940">
    <property type="entry name" value="Putative aromatic acid exporter, C-terminal domain"/>
    <property type="match status" value="1"/>
</dbReference>
<keyword evidence="4 6" id="KW-1133">Transmembrane helix</keyword>
<dbReference type="Proteomes" id="UP000184526">
    <property type="component" value="Unassembled WGS sequence"/>
</dbReference>
<evidence type="ECO:0000256" key="1">
    <source>
        <dbReference type="ARBA" id="ARBA00004651"/>
    </source>
</evidence>
<dbReference type="AlphaFoldDB" id="A0A1M5X523"/>
<keyword evidence="3 6" id="KW-0812">Transmembrane</keyword>
<dbReference type="Pfam" id="PF11728">
    <property type="entry name" value="ArAE_1_C"/>
    <property type="match status" value="1"/>
</dbReference>
<keyword evidence="9" id="KW-1185">Reference proteome</keyword>
<dbReference type="PANTHER" id="PTHR40064">
    <property type="entry name" value="MEMBRANE PROTEIN-RELATED"/>
    <property type="match status" value="1"/>
</dbReference>
<feature type="transmembrane region" description="Helical" evidence="6">
    <location>
        <begin position="12"/>
        <end position="39"/>
    </location>
</feature>
<evidence type="ECO:0000313" key="9">
    <source>
        <dbReference type="Proteomes" id="UP000184526"/>
    </source>
</evidence>
<dbReference type="Pfam" id="PF06081">
    <property type="entry name" value="ArAE_1"/>
    <property type="match status" value="1"/>
</dbReference>
<organism evidence="8 9">
    <name type="scientific">Clostridium collagenovorans DSM 3089</name>
    <dbReference type="NCBI Taxonomy" id="1121306"/>
    <lineage>
        <taxon>Bacteria</taxon>
        <taxon>Bacillati</taxon>
        <taxon>Bacillota</taxon>
        <taxon>Clostridia</taxon>
        <taxon>Eubacteriales</taxon>
        <taxon>Clostridiaceae</taxon>
        <taxon>Clostridium</taxon>
    </lineage>
</organism>
<evidence type="ECO:0000313" key="8">
    <source>
        <dbReference type="EMBL" id="SHH94608.1"/>
    </source>
</evidence>
<evidence type="ECO:0000259" key="7">
    <source>
        <dbReference type="Pfam" id="PF11728"/>
    </source>
</evidence>
<evidence type="ECO:0000256" key="2">
    <source>
        <dbReference type="ARBA" id="ARBA00022475"/>
    </source>
</evidence>
<keyword evidence="5 6" id="KW-0472">Membrane</keyword>
<dbReference type="OrthoDB" id="357521at2"/>
<dbReference type="InterPro" id="IPR010343">
    <property type="entry name" value="ArAE_1"/>
</dbReference>
<name>A0A1M5X523_9CLOT</name>
<dbReference type="InterPro" id="IPR052984">
    <property type="entry name" value="UPF0421"/>
</dbReference>
<sequence>MGLIGSRTIKTGIGAFIAIWISQLLGLEYSAASGIIVLLTLQSTRKKSMDISYQRVTSAVVALLLATLLFNILGFNSLVFGLFLIIFIPLSVEMKVDAGIASGAVLVTHLLVKGEVTWPLFINECLLVVIGVGIALLMNIYIPSKEKELKESISIIEEDMKIILNNMASFIESHDEKYLHSKHFGELKAKISEATKLSYENIENKFCENGIYYVAYMEMRRTQFQIIKRMRTYIIGLFMIYEHGNILANFSKKVSDNLFTENTAEGLIDELKIIREQFKVMELPKTREEFENRAILFQYLNDLESFLRVKYDFSQKANNKYYN</sequence>
<feature type="transmembrane region" description="Helical" evidence="6">
    <location>
        <begin position="60"/>
        <end position="88"/>
    </location>
</feature>
<dbReference type="STRING" id="1121306.SAMN02745196_01989"/>
<dbReference type="InterPro" id="IPR021062">
    <property type="entry name" value="ArAE_1_C"/>
</dbReference>
<dbReference type="GO" id="GO:0005886">
    <property type="term" value="C:plasma membrane"/>
    <property type="evidence" value="ECO:0007669"/>
    <property type="project" value="UniProtKB-SubCell"/>
</dbReference>
<accession>A0A1M5X523</accession>
<feature type="transmembrane region" description="Helical" evidence="6">
    <location>
        <begin position="120"/>
        <end position="142"/>
    </location>
</feature>
<reference evidence="8 9" key="1">
    <citation type="submission" date="2016-11" db="EMBL/GenBank/DDBJ databases">
        <authorList>
            <person name="Jaros S."/>
            <person name="Januszkiewicz K."/>
            <person name="Wedrychowicz H."/>
        </authorList>
    </citation>
    <scope>NUCLEOTIDE SEQUENCE [LARGE SCALE GENOMIC DNA]</scope>
    <source>
        <strain evidence="8 9">DSM 3089</strain>
    </source>
</reference>
<gene>
    <name evidence="8" type="ORF">SAMN02745196_01989</name>
</gene>
<keyword evidence="2" id="KW-1003">Cell membrane</keyword>
<comment type="subcellular location">
    <subcellularLocation>
        <location evidence="1">Cell membrane</location>
        <topology evidence="1">Multi-pass membrane protein</topology>
    </subcellularLocation>
</comment>
<feature type="domain" description="Putative aromatic acid exporter C-terminal" evidence="7">
    <location>
        <begin position="146"/>
        <end position="310"/>
    </location>
</feature>
<protein>
    <submittedName>
        <fullName evidence="8">Uncharacterized membrane protein YgaE, UPF0421/DUF939 family</fullName>
    </submittedName>
</protein>
<dbReference type="EMBL" id="FQXP01000007">
    <property type="protein sequence ID" value="SHH94608.1"/>
    <property type="molecule type" value="Genomic_DNA"/>
</dbReference>
<dbReference type="RefSeq" id="WP_072831871.1">
    <property type="nucleotide sequence ID" value="NZ_FQXP01000007.1"/>
</dbReference>
<proteinExistence type="predicted"/>
<evidence type="ECO:0000256" key="4">
    <source>
        <dbReference type="ARBA" id="ARBA00022989"/>
    </source>
</evidence>